<sequence length="658" mass="71089">MIIKKTRRRFTPLTRCSSAVLAAVLSSPVVATEIELLDGQVTGNLDSRISWGGTWRLESPDLSDDNGDINENDGKRANDTGLVSNVFRFSADLELNYENYGAFIRGTAFYDSVMMDGKNDWLDTNARQTAKGIPDQTGTYTYGDDWSDGVKENQGKDARIQDAYVYGYWDIFGMPVDIRFGKQVVNWGEGLFYADGINTSNAFDLAAGTLPGSQIKDLLIPQTALLFDIGLSDKLSFSAYYQFDWESHVLPGRGTFHSGQDVFIEGSDFAYDNIPADFAALATNWDIATGGASDFYEEVGLNQTGDFLVVADTSGKKNASNNGQFGVSLKYLAESLNDTEFGFYYIQYNSHAPYIDAQITQGSVTNAQGQIAQWTADIGTPNTMGDFLFQAAGNDAGVFQELAGGIAGAGILGNGTSAGVIYPEDIRMFGVSFSTVIGGTSVAGELTYRPNMPIWIDDPDNLIDSTSKAFGTILSGGDCFGISEADPNRQYCISGPAYNNYTRVELWTGSVNFIHSFGPTGFLSDLNAIGEAAFEQISGLGADYDRYVSTASGPWNEDGSTFSAGHADDRLDRFAWGYTLGVSGTMSDVLPGVNLYPGATVKHDVSGNSHLTGNFKEDSKGLSLSLGAGYQDFSVGLNWYTDFDGDKEHISASMSYSF</sequence>
<keyword evidence="3" id="KW-1185">Reference proteome</keyword>
<proteinExistence type="predicted"/>
<accession>A0ABP8V8B9</accession>
<reference evidence="3" key="1">
    <citation type="journal article" date="2019" name="Int. J. Syst. Evol. Microbiol.">
        <title>The Global Catalogue of Microorganisms (GCM) 10K type strain sequencing project: providing services to taxonomists for standard genome sequencing and annotation.</title>
        <authorList>
            <consortium name="The Broad Institute Genomics Platform"/>
            <consortium name="The Broad Institute Genome Sequencing Center for Infectious Disease"/>
            <person name="Wu L."/>
            <person name="Ma J."/>
        </authorList>
    </citation>
    <scope>NUCLEOTIDE SEQUENCE [LARGE SCALE GENOMIC DNA]</scope>
    <source>
        <strain evidence="3">JCM 17805</strain>
    </source>
</reference>
<dbReference type="Proteomes" id="UP001500604">
    <property type="component" value="Unassembled WGS sequence"/>
</dbReference>
<dbReference type="EMBL" id="BAABFL010000441">
    <property type="protein sequence ID" value="GAA4651197.1"/>
    <property type="molecule type" value="Genomic_DNA"/>
</dbReference>
<gene>
    <name evidence="2" type="ORF">GCM10023116_34800</name>
</gene>
<feature type="chain" id="PRO_5047163536" evidence="1">
    <location>
        <begin position="32"/>
        <end position="658"/>
    </location>
</feature>
<dbReference type="RefSeq" id="WP_345197533.1">
    <property type="nucleotide sequence ID" value="NZ_BAABFL010000441.1"/>
</dbReference>
<evidence type="ECO:0000313" key="3">
    <source>
        <dbReference type="Proteomes" id="UP001500604"/>
    </source>
</evidence>
<name>A0ABP8V8B9_9GAMM</name>
<keyword evidence="1" id="KW-0732">Signal</keyword>
<dbReference type="Pfam" id="PF06980">
    <property type="entry name" value="DUF1302"/>
    <property type="match status" value="1"/>
</dbReference>
<protein>
    <submittedName>
        <fullName evidence="2">DUF1302 domain-containing protein</fullName>
    </submittedName>
</protein>
<comment type="caution">
    <text evidence="2">The sequence shown here is derived from an EMBL/GenBank/DDBJ whole genome shotgun (WGS) entry which is preliminary data.</text>
</comment>
<evidence type="ECO:0000256" key="1">
    <source>
        <dbReference type="SAM" id="SignalP"/>
    </source>
</evidence>
<organism evidence="2 3">
    <name type="scientific">Kistimonas scapharcae</name>
    <dbReference type="NCBI Taxonomy" id="1036133"/>
    <lineage>
        <taxon>Bacteria</taxon>
        <taxon>Pseudomonadati</taxon>
        <taxon>Pseudomonadota</taxon>
        <taxon>Gammaproteobacteria</taxon>
        <taxon>Oceanospirillales</taxon>
        <taxon>Endozoicomonadaceae</taxon>
        <taxon>Kistimonas</taxon>
    </lineage>
</organism>
<dbReference type="InterPro" id="IPR010727">
    <property type="entry name" value="DUF1302"/>
</dbReference>
<evidence type="ECO:0000313" key="2">
    <source>
        <dbReference type="EMBL" id="GAA4651197.1"/>
    </source>
</evidence>
<feature type="signal peptide" evidence="1">
    <location>
        <begin position="1"/>
        <end position="31"/>
    </location>
</feature>